<evidence type="ECO:0000256" key="4">
    <source>
        <dbReference type="ARBA" id="ARBA00023157"/>
    </source>
</evidence>
<evidence type="ECO:0000256" key="1">
    <source>
        <dbReference type="ARBA" id="ARBA00004613"/>
    </source>
</evidence>
<evidence type="ECO:0000313" key="6">
    <source>
        <dbReference type="EMBL" id="KAK3940999.1"/>
    </source>
</evidence>
<reference evidence="7" key="1">
    <citation type="journal article" date="2023" name="Mol. Phylogenet. Evol.">
        <title>Genome-scale phylogeny and comparative genomics of the fungal order Sordariales.</title>
        <authorList>
            <person name="Hensen N."/>
            <person name="Bonometti L."/>
            <person name="Westerberg I."/>
            <person name="Brannstrom I.O."/>
            <person name="Guillou S."/>
            <person name="Cros-Aarteil S."/>
            <person name="Calhoun S."/>
            <person name="Haridas S."/>
            <person name="Kuo A."/>
            <person name="Mondo S."/>
            <person name="Pangilinan J."/>
            <person name="Riley R."/>
            <person name="LaButti K."/>
            <person name="Andreopoulos B."/>
            <person name="Lipzen A."/>
            <person name="Chen C."/>
            <person name="Yan M."/>
            <person name="Daum C."/>
            <person name="Ng V."/>
            <person name="Clum A."/>
            <person name="Steindorff A."/>
            <person name="Ohm R.A."/>
            <person name="Martin F."/>
            <person name="Silar P."/>
            <person name="Natvig D.O."/>
            <person name="Lalanne C."/>
            <person name="Gautier V."/>
            <person name="Ament-Velasquez S.L."/>
            <person name="Kruys A."/>
            <person name="Hutchinson M.I."/>
            <person name="Powell A.J."/>
            <person name="Barry K."/>
            <person name="Miller A.N."/>
            <person name="Grigoriev I.V."/>
            <person name="Debuchy R."/>
            <person name="Gladieux P."/>
            <person name="Hiltunen Thoren M."/>
            <person name="Johannesson H."/>
        </authorList>
    </citation>
    <scope>NUCLEOTIDE SEQUENCE [LARGE SCALE GENOMIC DNA]</scope>
    <source>
        <strain evidence="7">CBS 340.73</strain>
    </source>
</reference>
<keyword evidence="4" id="KW-1015">Disulfide bond</keyword>
<evidence type="ECO:0000259" key="5">
    <source>
        <dbReference type="Pfam" id="PF16541"/>
    </source>
</evidence>
<name>A0AAN6S5A3_9PEZI</name>
<keyword evidence="2" id="KW-0964">Secreted</keyword>
<dbReference type="GO" id="GO:0005576">
    <property type="term" value="C:extracellular region"/>
    <property type="evidence" value="ECO:0007669"/>
    <property type="project" value="UniProtKB-SubCell"/>
</dbReference>
<comment type="subcellular location">
    <subcellularLocation>
        <location evidence="1">Secreted</location>
    </subcellularLocation>
</comment>
<dbReference type="EMBL" id="MU853788">
    <property type="protein sequence ID" value="KAK3940999.1"/>
    <property type="molecule type" value="Genomic_DNA"/>
</dbReference>
<protein>
    <recommendedName>
        <fullName evidence="5">AA1-like domain-containing protein</fullName>
    </recommendedName>
</protein>
<dbReference type="AlphaFoldDB" id="A0AAN6S5A3"/>
<evidence type="ECO:0000313" key="7">
    <source>
        <dbReference type="Proteomes" id="UP001303473"/>
    </source>
</evidence>
<sequence>MARLQFRNGKPGGSPCAMRYCIAGNRHKQLPLAQLHLKIEQSLISTFLLLDLTLFCPFIQTVKMYALIPALLAAAASVSAAPAVAPAVALAAARDTNGPGCTSASLGSFEWSIQGFDFHASYIFTTPAHQNSWGYVNFNLTNPAVPYVASCSASSNQLNDFFYGTMPYKCTLPDGVKGGSTLFDFSRPSGELRVNQTWTCNDQDPQYPTTFTGYGAVNLTLECTDDTWMNPNWTIGQIYSDREVKCAPVDAIIKPYQLTAVA</sequence>
<organism evidence="6 7">
    <name type="scientific">Diplogelasinospora grovesii</name>
    <dbReference type="NCBI Taxonomy" id="303347"/>
    <lineage>
        <taxon>Eukaryota</taxon>
        <taxon>Fungi</taxon>
        <taxon>Dikarya</taxon>
        <taxon>Ascomycota</taxon>
        <taxon>Pezizomycotina</taxon>
        <taxon>Sordariomycetes</taxon>
        <taxon>Sordariomycetidae</taxon>
        <taxon>Sordariales</taxon>
        <taxon>Diplogelasinosporaceae</taxon>
        <taxon>Diplogelasinospora</taxon>
    </lineage>
</organism>
<comment type="caution">
    <text evidence="6">The sequence shown here is derived from an EMBL/GenBank/DDBJ whole genome shotgun (WGS) entry which is preliminary data.</text>
</comment>
<dbReference type="Proteomes" id="UP001303473">
    <property type="component" value="Unassembled WGS sequence"/>
</dbReference>
<dbReference type="InterPro" id="IPR032382">
    <property type="entry name" value="AltA1"/>
</dbReference>
<evidence type="ECO:0000256" key="3">
    <source>
        <dbReference type="ARBA" id="ARBA00022729"/>
    </source>
</evidence>
<evidence type="ECO:0000256" key="2">
    <source>
        <dbReference type="ARBA" id="ARBA00022525"/>
    </source>
</evidence>
<gene>
    <name evidence="6" type="ORF">QBC46DRAFT_383828</name>
</gene>
<dbReference type="Pfam" id="PF16541">
    <property type="entry name" value="AltA1"/>
    <property type="match status" value="1"/>
</dbReference>
<keyword evidence="3" id="KW-0732">Signal</keyword>
<proteinExistence type="predicted"/>
<accession>A0AAN6S5A3</accession>
<feature type="domain" description="AA1-like" evidence="5">
    <location>
        <begin position="113"/>
        <end position="246"/>
    </location>
</feature>
<keyword evidence="7" id="KW-1185">Reference proteome</keyword>